<dbReference type="EMBL" id="JAGINW010000001">
    <property type="protein sequence ID" value="MBP2331228.1"/>
    <property type="molecule type" value="Genomic_DNA"/>
</dbReference>
<dbReference type="Proteomes" id="UP001519332">
    <property type="component" value="Unassembled WGS sequence"/>
</dbReference>
<evidence type="ECO:0000313" key="2">
    <source>
        <dbReference type="Proteomes" id="UP001519332"/>
    </source>
</evidence>
<protein>
    <recommendedName>
        <fullName evidence="3">Holin</fullName>
    </recommendedName>
</protein>
<dbReference type="RefSeq" id="WP_209647845.1">
    <property type="nucleotide sequence ID" value="NZ_JAGINW010000001.1"/>
</dbReference>
<proteinExistence type="predicted"/>
<accession>A0ABS4U3J5</accession>
<evidence type="ECO:0000313" key="1">
    <source>
        <dbReference type="EMBL" id="MBP2331228.1"/>
    </source>
</evidence>
<dbReference type="InterPro" id="IPR020109">
    <property type="entry name" value="Holin_r1t"/>
</dbReference>
<dbReference type="Pfam" id="PF16945">
    <property type="entry name" value="Phage_r1t_holin"/>
    <property type="match status" value="1"/>
</dbReference>
<name>A0ABS4U3J5_9PSEU</name>
<sequence>MTKFVLPPFARDLAERVAASFAGTVVTVLGADVVNLVNVDWGTTLSLGAGAAVVSALKGIAARFRGNPDSASLSRQV</sequence>
<reference evidence="1 2" key="1">
    <citation type="submission" date="2021-03" db="EMBL/GenBank/DDBJ databases">
        <title>Sequencing the genomes of 1000 actinobacteria strains.</title>
        <authorList>
            <person name="Klenk H.-P."/>
        </authorList>
    </citation>
    <scope>NUCLEOTIDE SEQUENCE [LARGE SCALE GENOMIC DNA]</scope>
    <source>
        <strain evidence="1 2">DSM 46670</strain>
    </source>
</reference>
<organism evidence="1 2">
    <name type="scientific">Kibdelosporangium banguiense</name>
    <dbReference type="NCBI Taxonomy" id="1365924"/>
    <lineage>
        <taxon>Bacteria</taxon>
        <taxon>Bacillati</taxon>
        <taxon>Actinomycetota</taxon>
        <taxon>Actinomycetes</taxon>
        <taxon>Pseudonocardiales</taxon>
        <taxon>Pseudonocardiaceae</taxon>
        <taxon>Kibdelosporangium</taxon>
    </lineage>
</organism>
<comment type="caution">
    <text evidence="1">The sequence shown here is derived from an EMBL/GenBank/DDBJ whole genome shotgun (WGS) entry which is preliminary data.</text>
</comment>
<gene>
    <name evidence="1" type="ORF">JOF56_011613</name>
</gene>
<evidence type="ECO:0008006" key="3">
    <source>
        <dbReference type="Google" id="ProtNLM"/>
    </source>
</evidence>
<keyword evidence="2" id="KW-1185">Reference proteome</keyword>